<gene>
    <name evidence="8" type="ORF">pdam_00005357</name>
</gene>
<evidence type="ECO:0000256" key="2">
    <source>
        <dbReference type="ARBA" id="ARBA00007373"/>
    </source>
</evidence>
<dbReference type="GO" id="GO:0006405">
    <property type="term" value="P:RNA export from nucleus"/>
    <property type="evidence" value="ECO:0007669"/>
    <property type="project" value="TreeGrafter"/>
</dbReference>
<evidence type="ECO:0000256" key="5">
    <source>
        <dbReference type="SAM" id="MobiDB-lite"/>
    </source>
</evidence>
<comment type="caution">
    <text evidence="8">The sequence shown here is derived from an EMBL/GenBank/DDBJ whole genome shotgun (WGS) entry which is preliminary data.</text>
</comment>
<evidence type="ECO:0008006" key="10">
    <source>
        <dbReference type="Google" id="ProtNLM"/>
    </source>
</evidence>
<dbReference type="Proteomes" id="UP000275408">
    <property type="component" value="Unassembled WGS sequence"/>
</dbReference>
<dbReference type="Gene3D" id="1.25.40.450">
    <property type="entry name" value="Nucleoporin, helical domain, N-terminal subdomain"/>
    <property type="match status" value="1"/>
</dbReference>
<dbReference type="Pfam" id="PF03177">
    <property type="entry name" value="Nucleoporin_C"/>
    <property type="match status" value="1"/>
</dbReference>
<feature type="region of interest" description="Disordered" evidence="5">
    <location>
        <begin position="954"/>
        <end position="978"/>
    </location>
</feature>
<organism evidence="8 9">
    <name type="scientific">Pocillopora damicornis</name>
    <name type="common">Cauliflower coral</name>
    <name type="synonym">Millepora damicornis</name>
    <dbReference type="NCBI Taxonomy" id="46731"/>
    <lineage>
        <taxon>Eukaryota</taxon>
        <taxon>Metazoa</taxon>
        <taxon>Cnidaria</taxon>
        <taxon>Anthozoa</taxon>
        <taxon>Hexacorallia</taxon>
        <taxon>Scleractinia</taxon>
        <taxon>Astrocoeniina</taxon>
        <taxon>Pocilloporidae</taxon>
        <taxon>Pocillopora</taxon>
    </lineage>
</organism>
<evidence type="ECO:0000256" key="3">
    <source>
        <dbReference type="ARBA" id="ARBA00022448"/>
    </source>
</evidence>
<dbReference type="InterPro" id="IPR014908">
    <property type="entry name" value="Nucleoporin_Nup133/Nup155_N"/>
</dbReference>
<dbReference type="Gene3D" id="1.20.58.1780">
    <property type="match status" value="1"/>
</dbReference>
<dbReference type="Gene3D" id="1.20.120.1880">
    <property type="entry name" value="Nucleoporin, helical C-terminal domain"/>
    <property type="match status" value="1"/>
</dbReference>
<dbReference type="GO" id="GO:0044611">
    <property type="term" value="C:nuclear pore inner ring"/>
    <property type="evidence" value="ECO:0007669"/>
    <property type="project" value="TreeGrafter"/>
</dbReference>
<dbReference type="AlphaFoldDB" id="A0A3M6U3F2"/>
<dbReference type="InterPro" id="IPR042533">
    <property type="entry name" value="Nucleoporin_Nup155_C_1"/>
</dbReference>
<dbReference type="Pfam" id="PF08801">
    <property type="entry name" value="Nucleoporin_N"/>
    <property type="match status" value="1"/>
</dbReference>
<proteinExistence type="inferred from homology"/>
<evidence type="ECO:0000313" key="8">
    <source>
        <dbReference type="EMBL" id="RMX47998.1"/>
    </source>
</evidence>
<evidence type="ECO:0000256" key="4">
    <source>
        <dbReference type="ARBA" id="ARBA00023242"/>
    </source>
</evidence>
<dbReference type="InterPro" id="IPR007187">
    <property type="entry name" value="Nucleoporin_Nup133/Nup155_C"/>
</dbReference>
<dbReference type="InterPro" id="IPR036322">
    <property type="entry name" value="WD40_repeat_dom_sf"/>
</dbReference>
<reference evidence="8 9" key="1">
    <citation type="journal article" date="2018" name="Sci. Rep.">
        <title>Comparative analysis of the Pocillopora damicornis genome highlights role of immune system in coral evolution.</title>
        <authorList>
            <person name="Cunning R."/>
            <person name="Bay R.A."/>
            <person name="Gillette P."/>
            <person name="Baker A.C."/>
            <person name="Traylor-Knowles N."/>
        </authorList>
    </citation>
    <scope>NUCLEOTIDE SEQUENCE [LARGE SCALE GENOMIC DNA]</scope>
    <source>
        <strain evidence="8">RSMAS</strain>
        <tissue evidence="8">Whole animal</tissue>
    </source>
</reference>
<sequence>MSIAVGTSSLGSMVTPEALENAAKEVDRQLAADRQFPELSELINASQQIQTTFSGINDFDYPSLSSPSVGLAGLELVSLLKRVLLPAELMEQFNYMQCNCMMGLFPEIRRAWLTIDSNIYVWNYEDGSDSAYFDGLDETILCAGLVKAKPEIFKDEVRYILCLTTPVDIVLLAVTFTSKKLGSFSHDEFSEMHLHPNPVFSIPSDNIYMTCITGTQSGRIFMGGKDGCVYEVAYQAAAGWLPWRNCRKINHSSGTLSFLVPSFLSSTFSGEDAIAQLAVDNTRNTLYARSEKGTIQVFDLGADGQSMDYVASLTQDKITHKAESAARTNDRNLFKPIVHIAPIAKHESKGVHLVAITHAGVRLYFSTTNIRTPLERPTKLQLVHIRLPPGFAPSATSQKPSKVHAAFYRQGISLMAASQTEDMDVLWGISPDSFPFQTPLKEMQVTVPMDGRTWSLSEVPEFGNNMLSHCPIVRDQWMEPPAVVRQHASPRRSYVALSSQGSYLFTTYRPVEQLQQLLIQSQGFDSDSVHAFFKCYKEDQACATCLVIACSTQTSQQQIAEWATRAFFKYGESVSHHPSQAGTPSNPAEPSITQGGSYVASPGVRQGFNSPGVVTSTPHPGGVGQAVVRAEVIRSSKYDGLCMYFARILEYVFYLYLIFVGFAFSNIFLDFDITYLKQLPVYLSVVAQMVWDARLVFEDFLVPHLSEPQQFLVSLLELELKCNLCLQLFTGSNETINPEKNFVINFKSLVDRSVETLSLWQVLNEHNIEDVILHLDTTIRDRLKHVKFRDLATKGQEICSALIASLINCYLDDGTSTDIISEKLREVCPHLFSNDDAVSSKAGELLMLAKQSKDKAEQESILKDALRRYRQVTHQINLELICSLFESVRFYDGVVELSLYAALKRDPQGMALHFYRNGEPHGDMQGREAFIARQQCYKCILDCLQRLLVIKTTPSQSPGLPSRPGPPPAPDPSALTPHDAEKHMEDVLSSSLSYGDELWHVILYQWLIDNGLTERLLELYGDFADEFDLSECKLAIVHCAGHYDPTLIETLWRDIIEAELRDSLQNPPSDRMAIVSKKIAYLGKVYVHSERYFPLGAIILMLEKKSAELVWDPTWVFMTMLEMGIPFPVLHAIYDKLFKAKDQCWRTQDKPLHILEVIYHLFMKFVNTPTISPPHERRKIAIALYDACATYLVELQSSLSRDPSVQNTLDKFQGLQKCLKRLLH</sequence>
<comment type="similarity">
    <text evidence="2">Belongs to the non-repetitive/WGA-negative nucleoporin family.</text>
</comment>
<dbReference type="PANTHER" id="PTHR10350">
    <property type="entry name" value="NUCLEAR PORE COMPLEX PROTEIN NUP155"/>
    <property type="match status" value="1"/>
</dbReference>
<protein>
    <recommendedName>
        <fullName evidence="10">Nucleoporin Nup133/Nup155-like N-terminal domain-containing protein</fullName>
    </recommendedName>
</protein>
<feature type="domain" description="Nucleoporin Nup133/Nup155-like N-terminal" evidence="7">
    <location>
        <begin position="83"/>
        <end position="455"/>
    </location>
</feature>
<evidence type="ECO:0000313" key="9">
    <source>
        <dbReference type="Proteomes" id="UP000275408"/>
    </source>
</evidence>
<evidence type="ECO:0000256" key="1">
    <source>
        <dbReference type="ARBA" id="ARBA00004123"/>
    </source>
</evidence>
<evidence type="ECO:0000259" key="6">
    <source>
        <dbReference type="Pfam" id="PF03177"/>
    </source>
</evidence>
<dbReference type="EMBL" id="RCHS01002320">
    <property type="protein sequence ID" value="RMX47998.1"/>
    <property type="molecule type" value="Genomic_DNA"/>
</dbReference>
<comment type="subcellular location">
    <subcellularLocation>
        <location evidence="1">Nucleus</location>
    </subcellularLocation>
</comment>
<feature type="compositionally biased region" description="Pro residues" evidence="5">
    <location>
        <begin position="961"/>
        <end position="971"/>
    </location>
</feature>
<dbReference type="InterPro" id="IPR004870">
    <property type="entry name" value="Nucleoporin_Nup155"/>
</dbReference>
<dbReference type="STRING" id="46731.A0A3M6U3F2"/>
<keyword evidence="4" id="KW-0539">Nucleus</keyword>
<dbReference type="GO" id="GO:0036228">
    <property type="term" value="P:protein localization to nuclear inner membrane"/>
    <property type="evidence" value="ECO:0007669"/>
    <property type="project" value="TreeGrafter"/>
</dbReference>
<keyword evidence="3" id="KW-0813">Transport</keyword>
<name>A0A3M6U3F2_POCDA</name>
<dbReference type="GO" id="GO:0006606">
    <property type="term" value="P:protein import into nucleus"/>
    <property type="evidence" value="ECO:0007669"/>
    <property type="project" value="TreeGrafter"/>
</dbReference>
<accession>A0A3M6U3F2</accession>
<dbReference type="SUPFAM" id="SSF50978">
    <property type="entry name" value="WD40 repeat-like"/>
    <property type="match status" value="1"/>
</dbReference>
<dbReference type="PANTHER" id="PTHR10350:SF6">
    <property type="entry name" value="NUCLEAR PORE COMPLEX PROTEIN NUP155"/>
    <property type="match status" value="1"/>
</dbReference>
<feature type="domain" description="Nucleoporin Nup133/Nup155-like C-terminal" evidence="6">
    <location>
        <begin position="726"/>
        <end position="1019"/>
    </location>
</feature>
<keyword evidence="9" id="KW-1185">Reference proteome</keyword>
<dbReference type="InterPro" id="IPR042538">
    <property type="entry name" value="Nucleoporin_Nup155_C_3"/>
</dbReference>
<dbReference type="OrthoDB" id="338970at2759"/>
<dbReference type="GO" id="GO:0017056">
    <property type="term" value="F:structural constituent of nuclear pore"/>
    <property type="evidence" value="ECO:0007669"/>
    <property type="project" value="InterPro"/>
</dbReference>
<evidence type="ECO:0000259" key="7">
    <source>
        <dbReference type="Pfam" id="PF08801"/>
    </source>
</evidence>
<dbReference type="GO" id="GO:0000972">
    <property type="term" value="P:transcription-dependent tethering of RNA polymerase II gene DNA at nuclear periphery"/>
    <property type="evidence" value="ECO:0007669"/>
    <property type="project" value="TreeGrafter"/>
</dbReference>